<feature type="domain" description="SET" evidence="5">
    <location>
        <begin position="32"/>
        <end position="289"/>
    </location>
</feature>
<dbReference type="Gene3D" id="3.90.1420.10">
    <property type="entry name" value="Rubisco LSMT, substrate-binding domain"/>
    <property type="match status" value="1"/>
</dbReference>
<dbReference type="Proteomes" id="UP001303473">
    <property type="component" value="Unassembled WGS sequence"/>
</dbReference>
<keyword evidence="2" id="KW-0808">Transferase</keyword>
<evidence type="ECO:0000256" key="3">
    <source>
        <dbReference type="ARBA" id="ARBA00022691"/>
    </source>
</evidence>
<proteinExistence type="predicted"/>
<dbReference type="InterPro" id="IPR050600">
    <property type="entry name" value="SETD3_SETD6_MTase"/>
</dbReference>
<keyword evidence="7" id="KW-1185">Reference proteome</keyword>
<evidence type="ECO:0000256" key="1">
    <source>
        <dbReference type="ARBA" id="ARBA00022603"/>
    </source>
</evidence>
<evidence type="ECO:0000256" key="4">
    <source>
        <dbReference type="SAM" id="MobiDB-lite"/>
    </source>
</evidence>
<reference evidence="7" key="1">
    <citation type="journal article" date="2023" name="Mol. Phylogenet. Evol.">
        <title>Genome-scale phylogeny and comparative genomics of the fungal order Sordariales.</title>
        <authorList>
            <person name="Hensen N."/>
            <person name="Bonometti L."/>
            <person name="Westerberg I."/>
            <person name="Brannstrom I.O."/>
            <person name="Guillou S."/>
            <person name="Cros-Aarteil S."/>
            <person name="Calhoun S."/>
            <person name="Haridas S."/>
            <person name="Kuo A."/>
            <person name="Mondo S."/>
            <person name="Pangilinan J."/>
            <person name="Riley R."/>
            <person name="LaButti K."/>
            <person name="Andreopoulos B."/>
            <person name="Lipzen A."/>
            <person name="Chen C."/>
            <person name="Yan M."/>
            <person name="Daum C."/>
            <person name="Ng V."/>
            <person name="Clum A."/>
            <person name="Steindorff A."/>
            <person name="Ohm R.A."/>
            <person name="Martin F."/>
            <person name="Silar P."/>
            <person name="Natvig D.O."/>
            <person name="Lalanne C."/>
            <person name="Gautier V."/>
            <person name="Ament-Velasquez S.L."/>
            <person name="Kruys A."/>
            <person name="Hutchinson M.I."/>
            <person name="Powell A.J."/>
            <person name="Barry K."/>
            <person name="Miller A.N."/>
            <person name="Grigoriev I.V."/>
            <person name="Debuchy R."/>
            <person name="Gladieux P."/>
            <person name="Hiltunen Thoren M."/>
            <person name="Johannesson H."/>
        </authorList>
    </citation>
    <scope>NUCLEOTIDE SEQUENCE [LARGE SCALE GENOMIC DNA]</scope>
    <source>
        <strain evidence="7">CBS 340.73</strain>
    </source>
</reference>
<gene>
    <name evidence="6" type="ORF">QBC46DRAFT_391170</name>
</gene>
<dbReference type="SUPFAM" id="SSF82199">
    <property type="entry name" value="SET domain"/>
    <property type="match status" value="1"/>
</dbReference>
<comment type="caution">
    <text evidence="6">The sequence shown here is derived from an EMBL/GenBank/DDBJ whole genome shotgun (WGS) entry which is preliminary data.</text>
</comment>
<dbReference type="InterPro" id="IPR015353">
    <property type="entry name" value="Rubisco_LSMT_subst-bd"/>
</dbReference>
<dbReference type="Pfam" id="PF09273">
    <property type="entry name" value="Rubis-subs-bind"/>
    <property type="match status" value="1"/>
</dbReference>
<dbReference type="Gene3D" id="3.90.1410.10">
    <property type="entry name" value="set domain protein methyltransferase, domain 1"/>
    <property type="match status" value="1"/>
</dbReference>
<dbReference type="InterPro" id="IPR001214">
    <property type="entry name" value="SET_dom"/>
</dbReference>
<dbReference type="GO" id="GO:0016279">
    <property type="term" value="F:protein-lysine N-methyltransferase activity"/>
    <property type="evidence" value="ECO:0007669"/>
    <property type="project" value="UniProtKB-UniRule"/>
</dbReference>
<dbReference type="SUPFAM" id="SSF81822">
    <property type="entry name" value="RuBisCo LSMT C-terminal, substrate-binding domain"/>
    <property type="match status" value="1"/>
</dbReference>
<evidence type="ECO:0000313" key="7">
    <source>
        <dbReference type="Proteomes" id="UP001303473"/>
    </source>
</evidence>
<evidence type="ECO:0000256" key="2">
    <source>
        <dbReference type="ARBA" id="ARBA00022679"/>
    </source>
</evidence>
<protein>
    <submittedName>
        <fullName evidence="6">Ribosomal lysine N-methyltransferase</fullName>
    </submittedName>
</protein>
<dbReference type="FunFam" id="3.90.1410.10:FF:000007">
    <property type="entry name" value="Ribosomal lysine N-methyltransferase 4"/>
    <property type="match status" value="1"/>
</dbReference>
<dbReference type="PANTHER" id="PTHR13271:SF34">
    <property type="entry name" value="N-LYSINE METHYLTRANSFERASE SETD6"/>
    <property type="match status" value="1"/>
</dbReference>
<keyword evidence="3" id="KW-0949">S-adenosyl-L-methionine</keyword>
<dbReference type="CDD" id="cd19178">
    <property type="entry name" value="SET_SETD6"/>
    <property type="match status" value="1"/>
</dbReference>
<dbReference type="GO" id="GO:0032259">
    <property type="term" value="P:methylation"/>
    <property type="evidence" value="ECO:0007669"/>
    <property type="project" value="UniProtKB-KW"/>
</dbReference>
<dbReference type="Pfam" id="PF00856">
    <property type="entry name" value="SET"/>
    <property type="match status" value="1"/>
</dbReference>
<dbReference type="InterPro" id="IPR036464">
    <property type="entry name" value="Rubisco_LSMT_subst-bd_sf"/>
</dbReference>
<name>A0AAN6N609_9PEZI</name>
<dbReference type="GO" id="GO:0005634">
    <property type="term" value="C:nucleus"/>
    <property type="evidence" value="ECO:0007669"/>
    <property type="project" value="UniProtKB-SubCell"/>
</dbReference>
<sequence length="494" mass="55830">MEIDGGVDAVFDQCTQFFLQWFRTLPGATFHRDIRIEDLRGRNAGRGIVATADIEPDTVLFTIPRASIICTATSSLPNRIPEVFDTSGADGNQSEDDDDDEDDPKSQDSWTSLILIMLYEYLQGSSSRWKPYLDVLPAKFDTPMFWSPAELAELQASSVVLKIGKTEADQMIKRKILPVIRAHENVFFPSGSASLSDDQLVELSHRMGSAIMAYAFDLEKDDEDEAGREEDDDWVEDREGKTMLGMVPMADILNADAVFNAHISHGEDALTATSLRPIRAGEEILNYYGPLSNGELLRRYGYVTAEHSRYDVVELPWELIERRLKERFVALKSQDWEKVANLMDPEDTEDSFVIERVSEDPDSSGVIHGEAQVRDLPEELEEQVKDFLKAVKKVHSQSAEALSDKNARKEIYLDSVLRALRDREAQYGTTLENDEGLLKSEQPNGRRDMAVWVRRGEKRLLREAQVWVAQQLAELELSTSRPTSSAPTAKRQRI</sequence>
<dbReference type="EMBL" id="MU853839">
    <property type="protein sequence ID" value="KAK3938022.1"/>
    <property type="molecule type" value="Genomic_DNA"/>
</dbReference>
<feature type="compositionally biased region" description="Acidic residues" evidence="4">
    <location>
        <begin position="93"/>
        <end position="103"/>
    </location>
</feature>
<dbReference type="InterPro" id="IPR044430">
    <property type="entry name" value="SETD6_SET"/>
</dbReference>
<dbReference type="PROSITE" id="PS50280">
    <property type="entry name" value="SET"/>
    <property type="match status" value="1"/>
</dbReference>
<evidence type="ECO:0000259" key="5">
    <source>
        <dbReference type="PROSITE" id="PS50280"/>
    </source>
</evidence>
<dbReference type="AlphaFoldDB" id="A0AAN6N609"/>
<organism evidence="6 7">
    <name type="scientific">Diplogelasinospora grovesii</name>
    <dbReference type="NCBI Taxonomy" id="303347"/>
    <lineage>
        <taxon>Eukaryota</taxon>
        <taxon>Fungi</taxon>
        <taxon>Dikarya</taxon>
        <taxon>Ascomycota</taxon>
        <taxon>Pezizomycotina</taxon>
        <taxon>Sordariomycetes</taxon>
        <taxon>Sordariomycetidae</taxon>
        <taxon>Sordariales</taxon>
        <taxon>Diplogelasinosporaceae</taxon>
        <taxon>Diplogelasinospora</taxon>
    </lineage>
</organism>
<evidence type="ECO:0000313" key="6">
    <source>
        <dbReference type="EMBL" id="KAK3938022.1"/>
    </source>
</evidence>
<feature type="region of interest" description="Disordered" evidence="4">
    <location>
        <begin position="80"/>
        <end position="107"/>
    </location>
</feature>
<dbReference type="PANTHER" id="PTHR13271">
    <property type="entry name" value="UNCHARACTERIZED PUTATIVE METHYLTRANSFERASE"/>
    <property type="match status" value="1"/>
</dbReference>
<dbReference type="InterPro" id="IPR046341">
    <property type="entry name" value="SET_dom_sf"/>
</dbReference>
<accession>A0AAN6N609</accession>
<keyword evidence="1" id="KW-0489">Methyltransferase</keyword>